<keyword evidence="8" id="KW-1185">Reference proteome</keyword>
<dbReference type="PROSITE" id="PS00444">
    <property type="entry name" value="POLYPRENYL_SYNTHASE_2"/>
    <property type="match status" value="1"/>
</dbReference>
<dbReference type="GO" id="GO:0004311">
    <property type="term" value="F:geranylgeranyl diphosphate synthase activity"/>
    <property type="evidence" value="ECO:0007669"/>
    <property type="project" value="UniProtKB-EC"/>
</dbReference>
<dbReference type="GO" id="GO:0004161">
    <property type="term" value="F:dimethylallyltranstransferase activity"/>
    <property type="evidence" value="ECO:0007669"/>
    <property type="project" value="UniProtKB-EC"/>
</dbReference>
<dbReference type="EMBL" id="JACGWX010000005">
    <property type="protein sequence ID" value="MBA8848488.1"/>
    <property type="molecule type" value="Genomic_DNA"/>
</dbReference>
<dbReference type="InterPro" id="IPR033749">
    <property type="entry name" value="Polyprenyl_synt_CS"/>
</dbReference>
<evidence type="ECO:0000256" key="6">
    <source>
        <dbReference type="RuleBase" id="RU004466"/>
    </source>
</evidence>
<dbReference type="PANTHER" id="PTHR12001">
    <property type="entry name" value="GERANYLGERANYL PYROPHOSPHATE SYNTHASE"/>
    <property type="match status" value="1"/>
</dbReference>
<dbReference type="RefSeq" id="WP_343050959.1">
    <property type="nucleotide sequence ID" value="NZ_BAAAOV010000006.1"/>
</dbReference>
<dbReference type="SUPFAM" id="SSF48576">
    <property type="entry name" value="Terpenoid synthases"/>
    <property type="match status" value="1"/>
</dbReference>
<dbReference type="SFLD" id="SFLDS00005">
    <property type="entry name" value="Isoprenoid_Synthase_Type_I"/>
    <property type="match status" value="1"/>
</dbReference>
<reference evidence="7 8" key="1">
    <citation type="submission" date="2020-07" db="EMBL/GenBank/DDBJ databases">
        <title>Sequencing the genomes of 1000 actinobacteria strains.</title>
        <authorList>
            <person name="Klenk H.-P."/>
        </authorList>
    </citation>
    <scope>NUCLEOTIDE SEQUENCE [LARGE SCALE GENOMIC DNA]</scope>
    <source>
        <strain evidence="7 8">DSM 19663</strain>
    </source>
</reference>
<dbReference type="Pfam" id="PF00348">
    <property type="entry name" value="polyprenyl_synt"/>
    <property type="match status" value="1"/>
</dbReference>
<comment type="cofactor">
    <cofactor evidence="1">
        <name>Mg(2+)</name>
        <dbReference type="ChEBI" id="CHEBI:18420"/>
    </cofactor>
</comment>
<sequence length="356" mass="38741">MDRHDRVAVAAERGALVDAVLERFFSLSKKRATPLGAPYEHLWGLLERNTQGGKRFRPRMVMAAYAGLGGDDMDAAAYIGASFELLHTALIVHDDVIDRDFVRRGIPNISGAYRDHAVDRGASVEIAEHRGVSAAVIAGDLALFNSYRLIDKSGVTGEMRDRLLDILDEAMFASAAGELIDVDLSMASTTPLVDDILTMERLKTAVYSFETPLQAGAVLAGAGEETVATLGEFGREIGIAYQIVDDVLGVFGEEESTGKTTIGDLREGKRTVMIAFACSTPEWVRLRELIGDPDLTHEQAIETRLLLIQSGAKAFAEDLARGYAQRALARLAEPHIPASLREELHPVAETVLNRVR</sequence>
<dbReference type="Proteomes" id="UP000585905">
    <property type="component" value="Unassembled WGS sequence"/>
</dbReference>
<dbReference type="EC" id="2.5.1.10" evidence="7"/>
<evidence type="ECO:0000256" key="2">
    <source>
        <dbReference type="ARBA" id="ARBA00006706"/>
    </source>
</evidence>
<dbReference type="CDD" id="cd00685">
    <property type="entry name" value="Trans_IPPS_HT"/>
    <property type="match status" value="1"/>
</dbReference>
<dbReference type="EC" id="2.5.1.1" evidence="7"/>
<evidence type="ECO:0000313" key="8">
    <source>
        <dbReference type="Proteomes" id="UP000585905"/>
    </source>
</evidence>
<proteinExistence type="inferred from homology"/>
<dbReference type="GO" id="GO:0004337">
    <property type="term" value="F:(2E,6E)-farnesyl diphosphate synthase activity"/>
    <property type="evidence" value="ECO:0007669"/>
    <property type="project" value="UniProtKB-EC"/>
</dbReference>
<evidence type="ECO:0000256" key="5">
    <source>
        <dbReference type="ARBA" id="ARBA00022842"/>
    </source>
</evidence>
<keyword evidence="5" id="KW-0460">Magnesium</keyword>
<dbReference type="EC" id="2.5.1.29" evidence="7"/>
<dbReference type="AlphaFoldDB" id="A0A839EFW1"/>
<evidence type="ECO:0000313" key="7">
    <source>
        <dbReference type="EMBL" id="MBA8848488.1"/>
    </source>
</evidence>
<protein>
    <submittedName>
        <fullName evidence="7">Geranylgeranyl diphosphate synthase type II</fullName>
        <ecNumber evidence="7">2.5.1.1</ecNumber>
        <ecNumber evidence="7">2.5.1.10</ecNumber>
        <ecNumber evidence="7">2.5.1.29</ecNumber>
    </submittedName>
</protein>
<evidence type="ECO:0000256" key="4">
    <source>
        <dbReference type="ARBA" id="ARBA00022723"/>
    </source>
</evidence>
<name>A0A839EFW1_9MICO</name>
<gene>
    <name evidence="7" type="ORF">FHX53_002092</name>
</gene>
<dbReference type="GO" id="GO:0046872">
    <property type="term" value="F:metal ion binding"/>
    <property type="evidence" value="ECO:0007669"/>
    <property type="project" value="UniProtKB-KW"/>
</dbReference>
<comment type="similarity">
    <text evidence="2 6">Belongs to the FPP/GGPP synthase family.</text>
</comment>
<dbReference type="InterPro" id="IPR000092">
    <property type="entry name" value="Polyprenyl_synt"/>
</dbReference>
<keyword evidence="3 6" id="KW-0808">Transferase</keyword>
<dbReference type="InterPro" id="IPR008949">
    <property type="entry name" value="Isoprenoid_synthase_dom_sf"/>
</dbReference>
<comment type="caution">
    <text evidence="7">The sequence shown here is derived from an EMBL/GenBank/DDBJ whole genome shotgun (WGS) entry which is preliminary data.</text>
</comment>
<evidence type="ECO:0000256" key="1">
    <source>
        <dbReference type="ARBA" id="ARBA00001946"/>
    </source>
</evidence>
<dbReference type="Gene3D" id="1.10.600.10">
    <property type="entry name" value="Farnesyl Diphosphate Synthase"/>
    <property type="match status" value="1"/>
</dbReference>
<dbReference type="PROSITE" id="PS00723">
    <property type="entry name" value="POLYPRENYL_SYNTHASE_1"/>
    <property type="match status" value="1"/>
</dbReference>
<dbReference type="GO" id="GO:0008299">
    <property type="term" value="P:isoprenoid biosynthetic process"/>
    <property type="evidence" value="ECO:0007669"/>
    <property type="project" value="InterPro"/>
</dbReference>
<evidence type="ECO:0000256" key="3">
    <source>
        <dbReference type="ARBA" id="ARBA00022679"/>
    </source>
</evidence>
<organism evidence="7 8">
    <name type="scientific">Microcella alkalica</name>
    <dbReference type="NCBI Taxonomy" id="355930"/>
    <lineage>
        <taxon>Bacteria</taxon>
        <taxon>Bacillati</taxon>
        <taxon>Actinomycetota</taxon>
        <taxon>Actinomycetes</taxon>
        <taxon>Micrococcales</taxon>
        <taxon>Microbacteriaceae</taxon>
        <taxon>Microcella</taxon>
    </lineage>
</organism>
<keyword evidence="4" id="KW-0479">Metal-binding</keyword>
<accession>A0A839EFW1</accession>
<dbReference type="PANTHER" id="PTHR12001:SF85">
    <property type="entry name" value="SHORT CHAIN ISOPRENYL DIPHOSPHATE SYNTHASE"/>
    <property type="match status" value="1"/>
</dbReference>